<evidence type="ECO:0000313" key="2">
    <source>
        <dbReference type="Proteomes" id="UP000664417"/>
    </source>
</evidence>
<reference evidence="1" key="1">
    <citation type="submission" date="2021-03" db="EMBL/GenBank/DDBJ databases">
        <authorList>
            <person name="Wang G."/>
        </authorList>
    </citation>
    <scope>NUCLEOTIDE SEQUENCE</scope>
    <source>
        <strain evidence="1">KCTC 12899</strain>
    </source>
</reference>
<protein>
    <submittedName>
        <fullName evidence="1">Uncharacterized protein</fullName>
    </submittedName>
</protein>
<dbReference type="RefSeq" id="WP_207856374.1">
    <property type="nucleotide sequence ID" value="NZ_JAFREP010000001.1"/>
</dbReference>
<comment type="caution">
    <text evidence="1">The sequence shown here is derived from an EMBL/GenBank/DDBJ whole genome shotgun (WGS) entry which is preliminary data.</text>
</comment>
<gene>
    <name evidence="1" type="ORF">J3U88_01630</name>
</gene>
<dbReference type="AlphaFoldDB" id="A0A8J7QAE2"/>
<evidence type="ECO:0000313" key="1">
    <source>
        <dbReference type="EMBL" id="MBO1317141.1"/>
    </source>
</evidence>
<organism evidence="1 2">
    <name type="scientific">Acanthopleuribacter pedis</name>
    <dbReference type="NCBI Taxonomy" id="442870"/>
    <lineage>
        <taxon>Bacteria</taxon>
        <taxon>Pseudomonadati</taxon>
        <taxon>Acidobacteriota</taxon>
        <taxon>Holophagae</taxon>
        <taxon>Acanthopleuribacterales</taxon>
        <taxon>Acanthopleuribacteraceae</taxon>
        <taxon>Acanthopleuribacter</taxon>
    </lineage>
</organism>
<accession>A0A8J7QAE2</accession>
<proteinExistence type="predicted"/>
<dbReference type="EMBL" id="JAFREP010000001">
    <property type="protein sequence ID" value="MBO1317141.1"/>
    <property type="molecule type" value="Genomic_DNA"/>
</dbReference>
<keyword evidence="2" id="KW-1185">Reference proteome</keyword>
<sequence length="235" mass="26812">MSLVSVIPLMLMAFEKPAIVLPPDPMVVEDSALVVKTFNQYRQFLADWQCLLNYEDILKTVSDLECGTVETPLEDIKTCLESKGYQVTLVKAEFRPERPYFYTADRRTFGKTESFFEFLISLYCNDEAHVQVPVPNPQAPTVSATQAADVNFDAYLLGGRNGRAEDGYRVRLVFKRDSFDLLDVDTEEPIEIYIDDVIKASGENPFELVTRSEVLYLKFLDGKNQVKKRLENAVR</sequence>
<dbReference type="Proteomes" id="UP000664417">
    <property type="component" value="Unassembled WGS sequence"/>
</dbReference>
<name>A0A8J7QAE2_9BACT</name>